<dbReference type="Gene3D" id="3.80.10.10">
    <property type="entry name" value="Ribonuclease Inhibitor"/>
    <property type="match status" value="2"/>
</dbReference>
<dbReference type="AlphaFoldDB" id="A0A1U8KYY3"/>
<evidence type="ECO:0000256" key="3">
    <source>
        <dbReference type="ARBA" id="ARBA00022475"/>
    </source>
</evidence>
<dbReference type="GeneID" id="107922212"/>
<gene>
    <name evidence="13" type="primary">LOC107922212</name>
</gene>
<dbReference type="SUPFAM" id="SSF52058">
    <property type="entry name" value="L domain-like"/>
    <property type="match status" value="1"/>
</dbReference>
<dbReference type="STRING" id="3635.A0A1U8KYY3"/>
<dbReference type="FunFam" id="3.80.10.10:FF:000041">
    <property type="entry name" value="LRR receptor-like serine/threonine-protein kinase ERECTA"/>
    <property type="match status" value="1"/>
</dbReference>
<dbReference type="InterPro" id="IPR001611">
    <property type="entry name" value="Leu-rich_rpt"/>
</dbReference>
<dbReference type="RefSeq" id="XP_016707602.1">
    <property type="nucleotide sequence ID" value="XM_016852113.2"/>
</dbReference>
<evidence type="ECO:0000256" key="2">
    <source>
        <dbReference type="ARBA" id="ARBA00009592"/>
    </source>
</evidence>
<evidence type="ECO:0000256" key="9">
    <source>
        <dbReference type="ARBA" id="ARBA00023136"/>
    </source>
</evidence>
<evidence type="ECO:0000256" key="1">
    <source>
        <dbReference type="ARBA" id="ARBA00004251"/>
    </source>
</evidence>
<dbReference type="Proteomes" id="UP000818029">
    <property type="component" value="Chromosome D01"/>
</dbReference>
<keyword evidence="10" id="KW-0675">Receptor</keyword>
<evidence type="ECO:0000256" key="7">
    <source>
        <dbReference type="ARBA" id="ARBA00022737"/>
    </source>
</evidence>
<dbReference type="KEGG" id="ghi:107922212"/>
<keyword evidence="8" id="KW-1133">Transmembrane helix</keyword>
<name>A0A1U8KYY3_GOSHI</name>
<sequence length="216" mass="24212">MLNSFTGKIPNAEASLPRLQVLQLWSNQLSGEIPNYLGTQSDLTILDLSMNNLSGKIPDELCHSGHLVTLGLFSNSLQGQIPRSLNTCKSLEAIHLRKNRSGNDEGIVELDMFSNLPNLRFLDLSYNGVSVSSSINSSYTWPNLQYLSLASCSLNEFPRFLKGSKHLMSLDLSDNKIHGQNPKWILNKGLDTLSYLNLSHNFLTHIERLPWENENT</sequence>
<dbReference type="PROSITE" id="PS51450">
    <property type="entry name" value="LRR"/>
    <property type="match status" value="1"/>
</dbReference>
<dbReference type="InterPro" id="IPR032675">
    <property type="entry name" value="LRR_dom_sf"/>
</dbReference>
<dbReference type="PANTHER" id="PTHR48052">
    <property type="entry name" value="UNNAMED PRODUCT"/>
    <property type="match status" value="1"/>
</dbReference>
<keyword evidence="6" id="KW-0732">Signal</keyword>
<keyword evidence="9" id="KW-0472">Membrane</keyword>
<keyword evidence="3" id="KW-1003">Cell membrane</keyword>
<dbReference type="Pfam" id="PF13855">
    <property type="entry name" value="LRR_8"/>
    <property type="match status" value="1"/>
</dbReference>
<proteinExistence type="inferred from homology"/>
<comment type="similarity">
    <text evidence="2">Belongs to the RLP family.</text>
</comment>
<keyword evidence="4" id="KW-0433">Leucine-rich repeat</keyword>
<evidence type="ECO:0000313" key="12">
    <source>
        <dbReference type="Proteomes" id="UP000818029"/>
    </source>
</evidence>
<dbReference type="PRINTS" id="PR00019">
    <property type="entry name" value="LEURICHRPT"/>
</dbReference>
<keyword evidence="5" id="KW-0812">Transmembrane</keyword>
<protein>
    <submittedName>
        <fullName evidence="13">Leucine-rich repeat receptor-like serine/threonine-protein kinase SKM1</fullName>
    </submittedName>
</protein>
<accession>A0A1U8KYY3</accession>
<dbReference type="PaxDb" id="3635-A0A1U8KYY3"/>
<dbReference type="Pfam" id="PF13516">
    <property type="entry name" value="LRR_6"/>
    <property type="match status" value="2"/>
</dbReference>
<comment type="subcellular location">
    <subcellularLocation>
        <location evidence="1">Cell membrane</location>
        <topology evidence="1">Single-pass type I membrane protein</topology>
    </subcellularLocation>
</comment>
<keyword evidence="7" id="KW-0677">Repeat</keyword>
<dbReference type="Pfam" id="PF00560">
    <property type="entry name" value="LRR_1"/>
    <property type="match status" value="1"/>
</dbReference>
<dbReference type="GO" id="GO:0005886">
    <property type="term" value="C:plasma membrane"/>
    <property type="evidence" value="ECO:0007669"/>
    <property type="project" value="UniProtKB-SubCell"/>
</dbReference>
<keyword evidence="11" id="KW-0325">Glycoprotein</keyword>
<evidence type="ECO:0000256" key="4">
    <source>
        <dbReference type="ARBA" id="ARBA00022614"/>
    </source>
</evidence>
<evidence type="ECO:0000256" key="5">
    <source>
        <dbReference type="ARBA" id="ARBA00022692"/>
    </source>
</evidence>
<reference evidence="12" key="1">
    <citation type="journal article" date="2020" name="Nat. Genet.">
        <title>Genomic diversifications of five Gossypium allopolyploid species and their impact on cotton improvement.</title>
        <authorList>
            <person name="Chen Z.J."/>
            <person name="Sreedasyam A."/>
            <person name="Ando A."/>
            <person name="Song Q."/>
            <person name="De Santiago L.M."/>
            <person name="Hulse-Kemp A.M."/>
            <person name="Ding M."/>
            <person name="Ye W."/>
            <person name="Kirkbride R.C."/>
            <person name="Jenkins J."/>
            <person name="Plott C."/>
            <person name="Lovell J."/>
            <person name="Lin Y.M."/>
            <person name="Vaughn R."/>
            <person name="Liu B."/>
            <person name="Simpson S."/>
            <person name="Scheffler B.E."/>
            <person name="Wen L."/>
            <person name="Saski C.A."/>
            <person name="Grover C.E."/>
            <person name="Hu G."/>
            <person name="Conover J.L."/>
            <person name="Carlson J.W."/>
            <person name="Shu S."/>
            <person name="Boston L.B."/>
            <person name="Williams M."/>
            <person name="Peterson D.G."/>
            <person name="McGee K."/>
            <person name="Jones D.C."/>
            <person name="Wendel J.F."/>
            <person name="Stelly D.M."/>
            <person name="Grimwood J."/>
            <person name="Schmutz J."/>
        </authorList>
    </citation>
    <scope>NUCLEOTIDE SEQUENCE [LARGE SCALE GENOMIC DNA]</scope>
    <source>
        <strain evidence="12">cv. TM-1</strain>
    </source>
</reference>
<dbReference type="PANTHER" id="PTHR48052:SF29">
    <property type="entry name" value="PROTEIN KINASE DOMAIN-CONTAINING PROTEIN"/>
    <property type="match status" value="1"/>
</dbReference>
<evidence type="ECO:0000256" key="10">
    <source>
        <dbReference type="ARBA" id="ARBA00023170"/>
    </source>
</evidence>
<evidence type="ECO:0000256" key="11">
    <source>
        <dbReference type="ARBA" id="ARBA00023180"/>
    </source>
</evidence>
<evidence type="ECO:0000256" key="8">
    <source>
        <dbReference type="ARBA" id="ARBA00022989"/>
    </source>
</evidence>
<reference evidence="13" key="2">
    <citation type="submission" date="2025-08" db="UniProtKB">
        <authorList>
            <consortium name="RefSeq"/>
        </authorList>
    </citation>
    <scope>IDENTIFICATION</scope>
</reference>
<keyword evidence="12" id="KW-1185">Reference proteome</keyword>
<evidence type="ECO:0000313" key="13">
    <source>
        <dbReference type="RefSeq" id="XP_016707602.1"/>
    </source>
</evidence>
<evidence type="ECO:0000256" key="6">
    <source>
        <dbReference type="ARBA" id="ARBA00022729"/>
    </source>
</evidence>
<organism evidence="12 13">
    <name type="scientific">Gossypium hirsutum</name>
    <name type="common">Upland cotton</name>
    <name type="synonym">Gossypium mexicanum</name>
    <dbReference type="NCBI Taxonomy" id="3635"/>
    <lineage>
        <taxon>Eukaryota</taxon>
        <taxon>Viridiplantae</taxon>
        <taxon>Streptophyta</taxon>
        <taxon>Embryophyta</taxon>
        <taxon>Tracheophyta</taxon>
        <taxon>Spermatophyta</taxon>
        <taxon>Magnoliopsida</taxon>
        <taxon>eudicotyledons</taxon>
        <taxon>Gunneridae</taxon>
        <taxon>Pentapetalae</taxon>
        <taxon>rosids</taxon>
        <taxon>malvids</taxon>
        <taxon>Malvales</taxon>
        <taxon>Malvaceae</taxon>
        <taxon>Malvoideae</taxon>
        <taxon>Gossypium</taxon>
    </lineage>
</organism>